<evidence type="ECO:0008006" key="3">
    <source>
        <dbReference type="Google" id="ProtNLM"/>
    </source>
</evidence>
<accession>A0AAD3D3J8</accession>
<dbReference type="InterPro" id="IPR026906">
    <property type="entry name" value="LRR_5"/>
</dbReference>
<evidence type="ECO:0000313" key="1">
    <source>
        <dbReference type="EMBL" id="GFH57103.1"/>
    </source>
</evidence>
<dbReference type="InterPro" id="IPR053139">
    <property type="entry name" value="Surface_bspA-like"/>
</dbReference>
<reference evidence="1 2" key="1">
    <citation type="journal article" date="2021" name="Sci. Rep.">
        <title>The genome of the diatom Chaetoceros tenuissimus carries an ancient integrated fragment of an extant virus.</title>
        <authorList>
            <person name="Hongo Y."/>
            <person name="Kimura K."/>
            <person name="Takaki Y."/>
            <person name="Yoshida Y."/>
            <person name="Baba S."/>
            <person name="Kobayashi G."/>
            <person name="Nagasaki K."/>
            <person name="Hano T."/>
            <person name="Tomaru Y."/>
        </authorList>
    </citation>
    <scope>NUCLEOTIDE SEQUENCE [LARGE SCALE GENOMIC DNA]</scope>
    <source>
        <strain evidence="1 2">NIES-3715</strain>
    </source>
</reference>
<sequence>MRQQRKLTNKEWKEISEKYKDGGVHTYRGKRTLFYNGEKLVHVTNELFLQNEEYLIYSKEERDSWEVIIVLPGVEVIPECTFDHLNIEKVIMADTIRRIEYNAFFCCESLKFVQLSTSLEYIGRWAFGGCLSLISIFIPPSCREIDGRAFFGCRKLIILTIPRHTQLGENAIGNIALIKASPFETNRRDEYDNNDEVNEWIKGLNQNEEFALHRECATYEPSENAIFEIVKHQGLRSIHVKNQIGLTGFEYLQKNPYTDIELDQQKLINRLVLDLMGEIIA</sequence>
<comment type="caution">
    <text evidence="1">The sequence shown here is derived from an EMBL/GenBank/DDBJ whole genome shotgun (WGS) entry which is preliminary data.</text>
</comment>
<evidence type="ECO:0000313" key="2">
    <source>
        <dbReference type="Proteomes" id="UP001054902"/>
    </source>
</evidence>
<dbReference type="InterPro" id="IPR032675">
    <property type="entry name" value="LRR_dom_sf"/>
</dbReference>
<name>A0AAD3D3J8_9STRA</name>
<organism evidence="1 2">
    <name type="scientific">Chaetoceros tenuissimus</name>
    <dbReference type="NCBI Taxonomy" id="426638"/>
    <lineage>
        <taxon>Eukaryota</taxon>
        <taxon>Sar</taxon>
        <taxon>Stramenopiles</taxon>
        <taxon>Ochrophyta</taxon>
        <taxon>Bacillariophyta</taxon>
        <taxon>Coscinodiscophyceae</taxon>
        <taxon>Chaetocerotophycidae</taxon>
        <taxon>Chaetocerotales</taxon>
        <taxon>Chaetocerotaceae</taxon>
        <taxon>Chaetoceros</taxon>
    </lineage>
</organism>
<dbReference type="AlphaFoldDB" id="A0AAD3D3J8"/>
<protein>
    <recommendedName>
        <fullName evidence="3">Leucine-rich repeat domain-containing protein</fullName>
    </recommendedName>
</protein>
<keyword evidence="2" id="KW-1185">Reference proteome</keyword>
<gene>
    <name evidence="1" type="ORF">CTEN210_13579</name>
</gene>
<proteinExistence type="predicted"/>
<dbReference type="Pfam" id="PF13306">
    <property type="entry name" value="LRR_5"/>
    <property type="match status" value="1"/>
</dbReference>
<dbReference type="PANTHER" id="PTHR45661:SF3">
    <property type="entry name" value="IG-LIKE DOMAIN-CONTAINING PROTEIN"/>
    <property type="match status" value="1"/>
</dbReference>
<dbReference type="Gene3D" id="3.80.10.10">
    <property type="entry name" value="Ribonuclease Inhibitor"/>
    <property type="match status" value="1"/>
</dbReference>
<dbReference type="PANTHER" id="PTHR45661">
    <property type="entry name" value="SURFACE ANTIGEN"/>
    <property type="match status" value="1"/>
</dbReference>
<dbReference type="SUPFAM" id="SSF52058">
    <property type="entry name" value="L domain-like"/>
    <property type="match status" value="1"/>
</dbReference>
<dbReference type="EMBL" id="BLLK01000057">
    <property type="protein sequence ID" value="GFH57103.1"/>
    <property type="molecule type" value="Genomic_DNA"/>
</dbReference>
<dbReference type="Proteomes" id="UP001054902">
    <property type="component" value="Unassembled WGS sequence"/>
</dbReference>